<dbReference type="EMBL" id="JBHRTO010000002">
    <property type="protein sequence ID" value="MFC3183082.1"/>
    <property type="molecule type" value="Genomic_DNA"/>
</dbReference>
<comment type="caution">
    <text evidence="1">The sequence shown here is derived from an EMBL/GenBank/DDBJ whole genome shotgun (WGS) entry which is preliminary data.</text>
</comment>
<dbReference type="InterPro" id="IPR007739">
    <property type="entry name" value="RgpF"/>
</dbReference>
<reference evidence="2" key="1">
    <citation type="journal article" date="2019" name="Int. J. Syst. Evol. Microbiol.">
        <title>The Global Catalogue of Microorganisms (GCM) 10K type strain sequencing project: providing services to taxonomists for standard genome sequencing and annotation.</title>
        <authorList>
            <consortium name="The Broad Institute Genomics Platform"/>
            <consortium name="The Broad Institute Genome Sequencing Center for Infectious Disease"/>
            <person name="Wu L."/>
            <person name="Ma J."/>
        </authorList>
    </citation>
    <scope>NUCLEOTIDE SEQUENCE [LARGE SCALE GENOMIC DNA]</scope>
    <source>
        <strain evidence="2">KCTC 52039</strain>
    </source>
</reference>
<protein>
    <submittedName>
        <fullName evidence="1">Rhamnan synthesis F family protein</fullName>
    </submittedName>
</protein>
<dbReference type="RefSeq" id="WP_380074737.1">
    <property type="nucleotide sequence ID" value="NZ_JBHRTO010000002.1"/>
</dbReference>
<dbReference type="Pfam" id="PF05045">
    <property type="entry name" value="RgpF"/>
    <property type="match status" value="1"/>
</dbReference>
<organism evidence="1 2">
    <name type="scientific">Cypionkella sinensis</name>
    <dbReference type="NCBI Taxonomy" id="1756043"/>
    <lineage>
        <taxon>Bacteria</taxon>
        <taxon>Pseudomonadati</taxon>
        <taxon>Pseudomonadota</taxon>
        <taxon>Alphaproteobacteria</taxon>
        <taxon>Rhodobacterales</taxon>
        <taxon>Paracoccaceae</taxon>
        <taxon>Cypionkella</taxon>
    </lineage>
</organism>
<gene>
    <name evidence="1" type="ORF">ACFOGH_18935</name>
</gene>
<name>A0ABV7J8E9_9RHOB</name>
<dbReference type="Proteomes" id="UP001595547">
    <property type="component" value="Unassembled WGS sequence"/>
</dbReference>
<proteinExistence type="predicted"/>
<keyword evidence="2" id="KW-1185">Reference proteome</keyword>
<accession>A0ABV7J8E9</accession>
<evidence type="ECO:0000313" key="2">
    <source>
        <dbReference type="Proteomes" id="UP001595547"/>
    </source>
</evidence>
<sequence length="336" mass="38561">MRFPFIALSGPLRRKWHDLRKNRNSKYTNGTLAAGPNVVLYLLYQPKGLLASSVETCRYFAAKGFSVFIVSNAPLSDADRNTLSGLSFGVLERENFGYDFGGYRDGILHLLESGIQMDKLLIMNDSVWFPTFDDEDFLDHVLAAKTDLYGAVLSQRKQHMAQRHLQSYAVAFGKKLLASKDFAVFWRHLLLSSNREWTIRNCEVQMTVHFRKLGYSLDARWGFESLGSVLDQLSDDELKDLLRLEAELERKRAPTIEALIATHGSPTWRADVTAFVDSRKFRKQIMLLHPAALSRMNFPFMKKSREPFYSVLRPLYAKWLGNKCAPTVLQELSHWD</sequence>
<evidence type="ECO:0000313" key="1">
    <source>
        <dbReference type="EMBL" id="MFC3183082.1"/>
    </source>
</evidence>